<evidence type="ECO:0000256" key="1">
    <source>
        <dbReference type="SAM" id="MobiDB-lite"/>
    </source>
</evidence>
<organism evidence="3 4">
    <name type="scientific">Clonostachys chloroleuca</name>
    <dbReference type="NCBI Taxonomy" id="1926264"/>
    <lineage>
        <taxon>Eukaryota</taxon>
        <taxon>Fungi</taxon>
        <taxon>Dikarya</taxon>
        <taxon>Ascomycota</taxon>
        <taxon>Pezizomycotina</taxon>
        <taxon>Sordariomycetes</taxon>
        <taxon>Hypocreomycetidae</taxon>
        <taxon>Hypocreales</taxon>
        <taxon>Bionectriaceae</taxon>
        <taxon>Clonostachys</taxon>
    </lineage>
</organism>
<feature type="region of interest" description="Disordered" evidence="1">
    <location>
        <begin position="1"/>
        <end position="50"/>
    </location>
</feature>
<accession>A0AA35MA24</accession>
<sequence length="584" mass="66218">MEKRARPHTGRPSPGPHGNQAERQAKRRKHGDHEDHAREMQKPLNAETRTRQNPIITIDWRAQLCRFLGKENSVTDDELLEEQEAAFADLKEARLPGTHSRDLYLGSRHQIIYRLHCFKSGGDTRLYEELYSGDETVQRETHLFGRATIDNLELYLERNKDVAMIVYKDFECCGPFNSSFWHDYGEGQLPTSDESPLLKGESIKLVSEEMKRAFSDMLALVSTDVPLPKSQDLQVTEMGEDISSPDSSDADEIVIEMTLEVHHLTDVRWNTKAFDYLVINQETKELIKAVVTNQLGTLSKADLIQGKGNGLFILLHGGPGTGKTLTAERLSLYAIKLARNVANLTSVAEIAQRPLYRVTCGDIGTKAEDTVSYFLEPLGDVCSGASRRSGCLSRAKVNLKSGVKCSGLRFVAWFEGFGPNYSDNPPVFLRVLEYYDGILIVTSNRVGIFDEAFKSRIQLSLHYSNLDHNQRFQIWNNFFDHLHENQDALEIESASSKKSRKGGYGINIQDLTTHLDMLASANLNGREIRNALSTARQLAIYRKQRLDYSHLEIVMKEAQKFDKYLKEVHHGISEDDIKRGRKER</sequence>
<dbReference type="EMBL" id="CABFNP030001245">
    <property type="protein sequence ID" value="CAI6093310.1"/>
    <property type="molecule type" value="Genomic_DNA"/>
</dbReference>
<keyword evidence="4" id="KW-1185">Reference proteome</keyword>
<dbReference type="SUPFAM" id="SSF52540">
    <property type="entry name" value="P-loop containing nucleoside triphosphate hydrolases"/>
    <property type="match status" value="1"/>
</dbReference>
<dbReference type="PANTHER" id="PTHR46411:SF2">
    <property type="entry name" value="AAA+ ATPASE DOMAIN-CONTAINING PROTEIN"/>
    <property type="match status" value="1"/>
</dbReference>
<feature type="domain" description="AAA+ ATPase lid" evidence="2">
    <location>
        <begin position="466"/>
        <end position="570"/>
    </location>
</feature>
<evidence type="ECO:0000313" key="3">
    <source>
        <dbReference type="EMBL" id="CAI6093310.1"/>
    </source>
</evidence>
<dbReference type="InterPro" id="IPR027417">
    <property type="entry name" value="P-loop_NTPase"/>
</dbReference>
<feature type="compositionally biased region" description="Basic and acidic residues" evidence="1">
    <location>
        <begin position="31"/>
        <end position="41"/>
    </location>
</feature>
<gene>
    <name evidence="3" type="ORF">CCHLO57077_00000358</name>
</gene>
<proteinExistence type="predicted"/>
<reference evidence="3" key="1">
    <citation type="submission" date="2023-01" db="EMBL/GenBank/DDBJ databases">
        <authorList>
            <person name="Piombo E."/>
        </authorList>
    </citation>
    <scope>NUCLEOTIDE SEQUENCE</scope>
</reference>
<evidence type="ECO:0000313" key="4">
    <source>
        <dbReference type="Proteomes" id="UP001160390"/>
    </source>
</evidence>
<comment type="caution">
    <text evidence="3">The sequence shown here is derived from an EMBL/GenBank/DDBJ whole genome shotgun (WGS) entry which is preliminary data.</text>
</comment>
<evidence type="ECO:0000259" key="2">
    <source>
        <dbReference type="Pfam" id="PF23232"/>
    </source>
</evidence>
<protein>
    <recommendedName>
        <fullName evidence="2">AAA+ ATPase lid domain-containing protein</fullName>
    </recommendedName>
</protein>
<dbReference type="InterPro" id="IPR056599">
    <property type="entry name" value="AAA_lid_fung"/>
</dbReference>
<dbReference type="AlphaFoldDB" id="A0AA35MA24"/>
<dbReference type="Pfam" id="PF23232">
    <property type="entry name" value="AAA_lid_13"/>
    <property type="match status" value="1"/>
</dbReference>
<dbReference type="PANTHER" id="PTHR46411">
    <property type="entry name" value="FAMILY ATPASE, PUTATIVE-RELATED"/>
    <property type="match status" value="1"/>
</dbReference>
<name>A0AA35MA24_9HYPO</name>
<dbReference type="Gene3D" id="3.40.50.300">
    <property type="entry name" value="P-loop containing nucleotide triphosphate hydrolases"/>
    <property type="match status" value="1"/>
</dbReference>
<dbReference type="Proteomes" id="UP001160390">
    <property type="component" value="Unassembled WGS sequence"/>
</dbReference>